<dbReference type="InterPro" id="IPR001091">
    <property type="entry name" value="RM_Methyltransferase"/>
</dbReference>
<dbReference type="Gene3D" id="3.40.50.150">
    <property type="entry name" value="Vaccinia Virus protein VP39"/>
    <property type="match status" value="1"/>
</dbReference>
<dbReference type="GO" id="GO:0003677">
    <property type="term" value="F:DNA binding"/>
    <property type="evidence" value="ECO:0007669"/>
    <property type="project" value="InterPro"/>
</dbReference>
<dbReference type="InterPro" id="IPR002052">
    <property type="entry name" value="DNA_methylase_N6_adenine_CS"/>
</dbReference>
<keyword evidence="3 6" id="KW-0808">Transferase</keyword>
<keyword evidence="2 6" id="KW-0489">Methyltransferase</keyword>
<dbReference type="SUPFAM" id="SSF53335">
    <property type="entry name" value="S-adenosyl-L-methionine-dependent methyltransferases"/>
    <property type="match status" value="1"/>
</dbReference>
<dbReference type="PRINTS" id="PR00508">
    <property type="entry name" value="S21N4MTFRASE"/>
</dbReference>
<dbReference type="EMBL" id="MT142152">
    <property type="protein sequence ID" value="QJA75261.1"/>
    <property type="molecule type" value="Genomic_DNA"/>
</dbReference>
<evidence type="ECO:0000256" key="3">
    <source>
        <dbReference type="ARBA" id="ARBA00022679"/>
    </source>
</evidence>
<evidence type="ECO:0000259" key="5">
    <source>
        <dbReference type="Pfam" id="PF01555"/>
    </source>
</evidence>
<sequence length="364" mass="41330">MTTALMQLDIARTALIHAKSLQEIKQIIDIAKAAELYAKEAGLARENVEYATEIKIEAERKLGQTLMETPKSDGSSRGRTSKLGGKRFVPPNSPKTLKELGISKNLSSRSQKLACMNDDEFFNAKERIIKSSSLGGTNKILKEIKSQEKKDVQKKLYTEASKTYKPNTDIQIHNVDFREYAKKIEDNSIDLILTDPPYPKEFLPLWKDLAVVAERILKPGKFLIAYSGQLYLNEIFTYFKDAGLEYYWLAGLWHKGSTAIVNARNVINEMKPILIYCKPPLKKNQNTFIDMFISEKKNKDLHEWGQNIEVIELLIEKFSAPNDLIFEPFAGSGTTLTASKTLKRKCIGCETDKEMIDIIRGRVQ</sequence>
<dbReference type="PROSITE" id="PS00092">
    <property type="entry name" value="N6_MTASE"/>
    <property type="match status" value="1"/>
</dbReference>
<feature type="domain" description="DNA methylase N-4/N-6" evidence="5">
    <location>
        <begin position="189"/>
        <end position="359"/>
    </location>
</feature>
<name>A0A6M3K0V0_9ZZZZ</name>
<dbReference type="GO" id="GO:0008170">
    <property type="term" value="F:N-methyltransferase activity"/>
    <property type="evidence" value="ECO:0007669"/>
    <property type="project" value="InterPro"/>
</dbReference>
<proteinExistence type="inferred from homology"/>
<comment type="similarity">
    <text evidence="1">Belongs to the N(4)/N(6)-methyltransferase family.</text>
</comment>
<organism evidence="6">
    <name type="scientific">viral metagenome</name>
    <dbReference type="NCBI Taxonomy" id="1070528"/>
    <lineage>
        <taxon>unclassified sequences</taxon>
        <taxon>metagenomes</taxon>
        <taxon>organismal metagenomes</taxon>
    </lineage>
</organism>
<dbReference type="GO" id="GO:0032259">
    <property type="term" value="P:methylation"/>
    <property type="evidence" value="ECO:0007669"/>
    <property type="project" value="UniProtKB-KW"/>
</dbReference>
<dbReference type="InterPro" id="IPR029063">
    <property type="entry name" value="SAM-dependent_MTases_sf"/>
</dbReference>
<evidence type="ECO:0000256" key="4">
    <source>
        <dbReference type="SAM" id="MobiDB-lite"/>
    </source>
</evidence>
<evidence type="ECO:0000313" key="6">
    <source>
        <dbReference type="EMBL" id="QJA75261.1"/>
    </source>
</evidence>
<evidence type="ECO:0000256" key="2">
    <source>
        <dbReference type="ARBA" id="ARBA00022603"/>
    </source>
</evidence>
<dbReference type="Pfam" id="PF01555">
    <property type="entry name" value="N6_N4_Mtase"/>
    <property type="match status" value="1"/>
</dbReference>
<accession>A0A6M3K0V0</accession>
<protein>
    <submittedName>
        <fullName evidence="6">Putative methyltransferase</fullName>
    </submittedName>
</protein>
<dbReference type="InterPro" id="IPR002941">
    <property type="entry name" value="DNA_methylase_N4/N6"/>
</dbReference>
<gene>
    <name evidence="6" type="ORF">MM415A01838_0001</name>
</gene>
<dbReference type="AlphaFoldDB" id="A0A6M3K0V0"/>
<feature type="region of interest" description="Disordered" evidence="4">
    <location>
        <begin position="65"/>
        <end position="90"/>
    </location>
</feature>
<evidence type="ECO:0000256" key="1">
    <source>
        <dbReference type="ARBA" id="ARBA00006594"/>
    </source>
</evidence>
<reference evidence="6" key="1">
    <citation type="submission" date="2020-03" db="EMBL/GenBank/DDBJ databases">
        <title>The deep terrestrial virosphere.</title>
        <authorList>
            <person name="Holmfeldt K."/>
            <person name="Nilsson E."/>
            <person name="Simone D."/>
            <person name="Lopez-Fernandez M."/>
            <person name="Wu X."/>
            <person name="de Brujin I."/>
            <person name="Lundin D."/>
            <person name="Andersson A."/>
            <person name="Bertilsson S."/>
            <person name="Dopson M."/>
        </authorList>
    </citation>
    <scope>NUCLEOTIDE SEQUENCE</scope>
    <source>
        <strain evidence="6">MM415A01838</strain>
    </source>
</reference>